<evidence type="ECO:0000256" key="2">
    <source>
        <dbReference type="SAM" id="Phobius"/>
    </source>
</evidence>
<keyword evidence="2" id="KW-0812">Transmembrane</keyword>
<dbReference type="InterPro" id="IPR008523">
    <property type="entry name" value="DUF805"/>
</dbReference>
<protein>
    <recommendedName>
        <fullName evidence="4">DUF805 domain-containing protein</fullName>
    </recommendedName>
</protein>
<keyword evidence="2" id="KW-1133">Transmembrane helix</keyword>
<feature type="transmembrane region" description="Helical" evidence="2">
    <location>
        <begin position="33"/>
        <end position="50"/>
    </location>
</feature>
<feature type="transmembrane region" description="Helical" evidence="2">
    <location>
        <begin position="81"/>
        <end position="101"/>
    </location>
</feature>
<feature type="compositionally biased region" description="Basic and acidic residues" evidence="1">
    <location>
        <begin position="152"/>
        <end position="161"/>
    </location>
</feature>
<dbReference type="GO" id="GO:0005886">
    <property type="term" value="C:plasma membrane"/>
    <property type="evidence" value="ECO:0007669"/>
    <property type="project" value="TreeGrafter"/>
</dbReference>
<reference evidence="3" key="2">
    <citation type="journal article" date="2018" name="ISME J.">
        <title>A dynamic microbial community with high functional redundancy inhabits the cold, oxic subseafloor aquifer.</title>
        <authorList>
            <person name="Tully B.J."/>
            <person name="Wheat C.G."/>
            <person name="Glazer B.T."/>
            <person name="Huber J.A."/>
        </authorList>
    </citation>
    <scope>NUCLEOTIDE SEQUENCE</scope>
    <source>
        <strain evidence="3">NORP83</strain>
    </source>
</reference>
<feature type="region of interest" description="Disordered" evidence="1">
    <location>
        <begin position="139"/>
        <end position="161"/>
    </location>
</feature>
<feature type="compositionally biased region" description="Acidic residues" evidence="1">
    <location>
        <begin position="139"/>
        <end position="151"/>
    </location>
</feature>
<gene>
    <name evidence="3" type="ORF">COB13_15230</name>
</gene>
<dbReference type="Pfam" id="PF05656">
    <property type="entry name" value="DUF805"/>
    <property type="match status" value="1"/>
</dbReference>
<evidence type="ECO:0000313" key="3">
    <source>
        <dbReference type="EMBL" id="PCI97748.1"/>
    </source>
</evidence>
<keyword evidence="2" id="KW-0472">Membrane</keyword>
<name>A0A2A4YSC8_9PROT</name>
<dbReference type="AlphaFoldDB" id="A0A2A4YSC8"/>
<evidence type="ECO:0008006" key="4">
    <source>
        <dbReference type="Google" id="ProtNLM"/>
    </source>
</evidence>
<dbReference type="PANTHER" id="PTHR34980">
    <property type="entry name" value="INNER MEMBRANE PROTEIN-RELATED-RELATED"/>
    <property type="match status" value="1"/>
</dbReference>
<organism evidence="3">
    <name type="scientific">OCS116 cluster bacterium</name>
    <dbReference type="NCBI Taxonomy" id="2030921"/>
    <lineage>
        <taxon>Bacteria</taxon>
        <taxon>Pseudomonadati</taxon>
        <taxon>Pseudomonadota</taxon>
        <taxon>Alphaproteobacteria</taxon>
        <taxon>OCS116 cluster</taxon>
    </lineage>
</organism>
<dbReference type="PANTHER" id="PTHR34980:SF2">
    <property type="entry name" value="INNER MEMBRANE PROTEIN YHAH-RELATED"/>
    <property type="match status" value="1"/>
</dbReference>
<sequence length="180" mass="20535">MDAQQIFGNFLAAIKTCFSKYLDANGRATRSEFWYFFLFSMIISALFNGGAGNTGLISLILFIPSITVGIRRLHDVDKSGWWLFIVLIPLFGWLFLLYTWAQEGNKGANQFGSEPENLDPYEFEEDAEPVDFNYEDLPQADDLAEDKDVEDEASRTKDRYGREIGKVEDKRKKGSDFLEG</sequence>
<dbReference type="EMBL" id="NVUS01000027">
    <property type="protein sequence ID" value="PCI97748.1"/>
    <property type="molecule type" value="Genomic_DNA"/>
</dbReference>
<reference key="1">
    <citation type="submission" date="2017-08" db="EMBL/GenBank/DDBJ databases">
        <title>A dynamic microbial community with high functional redundancy inhabits the cold, oxic subseafloor aquifer.</title>
        <authorList>
            <person name="Tully B.J."/>
            <person name="Wheat C.G."/>
            <person name="Glazer B.T."/>
            <person name="Huber J.A."/>
        </authorList>
    </citation>
    <scope>NUCLEOTIDE SEQUENCE [LARGE SCALE GENOMIC DNA]</scope>
</reference>
<comment type="caution">
    <text evidence="3">The sequence shown here is derived from an EMBL/GenBank/DDBJ whole genome shotgun (WGS) entry which is preliminary data.</text>
</comment>
<proteinExistence type="predicted"/>
<evidence type="ECO:0000256" key="1">
    <source>
        <dbReference type="SAM" id="MobiDB-lite"/>
    </source>
</evidence>
<accession>A0A2A4YSC8</accession>